<sequence length="410" mass="45522">MEKLTWIPRPQETRALSKKHAGDRRAEKAARRKVQWDRERPRLFLHAITATTTSSSSSSSSSTLCLGAKIPAIGLGTWQSGGDICIEAVNTALKVGYRHIDCAHLYGNEAEVGKALAEAFDGGLKREDVFLTSKLYFATNSQTRVENSVRVSLKNLGVSYLDLYLVHCPETPAFGDATDPPWKSVTEYRQFLQRLKPTWKAMEDLVQMGLVQAIGVSNFNVHQISELLQFAKIVPAVNQVELHPFWRQDELVKFCQVKGIHVSAHTPLGVPTTSTGVPNSSDSGSEDEPGTPRISFRRSRSVHGPLLKLSVVGDIAECHNKTPEQVILRWGLQRGTSVLPCSLKPDRIKRNIDIFNWSLSDDEWNKMNKIEPQVCLFVNGPVPSSESGFLSGSSPLQAVHEMEDDTEYDS</sequence>
<dbReference type="InterPro" id="IPR018170">
    <property type="entry name" value="Aldo/ket_reductase_CS"/>
</dbReference>
<evidence type="ECO:0000313" key="3">
    <source>
        <dbReference type="EMBL" id="KAJ0969018.1"/>
    </source>
</evidence>
<dbReference type="InterPro" id="IPR020471">
    <property type="entry name" value="AKR"/>
</dbReference>
<dbReference type="PANTHER" id="PTHR11732">
    <property type="entry name" value="ALDO/KETO REDUCTASE"/>
    <property type="match status" value="1"/>
</dbReference>
<dbReference type="Pfam" id="PF00248">
    <property type="entry name" value="Aldo_ket_red"/>
    <property type="match status" value="1"/>
</dbReference>
<feature type="compositionally biased region" description="Polar residues" evidence="1">
    <location>
        <begin position="271"/>
        <end position="283"/>
    </location>
</feature>
<evidence type="ECO:0000313" key="4">
    <source>
        <dbReference type="Proteomes" id="UP001085076"/>
    </source>
</evidence>
<evidence type="ECO:0000259" key="2">
    <source>
        <dbReference type="Pfam" id="PF00248"/>
    </source>
</evidence>
<dbReference type="InterPro" id="IPR023210">
    <property type="entry name" value="NADP_OxRdtase_dom"/>
</dbReference>
<dbReference type="InterPro" id="IPR036812">
    <property type="entry name" value="NAD(P)_OxRdtase_dom_sf"/>
</dbReference>
<feature type="region of interest" description="Disordered" evidence="1">
    <location>
        <begin position="1"/>
        <end position="32"/>
    </location>
</feature>
<reference evidence="3" key="1">
    <citation type="submission" date="2021-03" db="EMBL/GenBank/DDBJ databases">
        <authorList>
            <person name="Li Z."/>
            <person name="Yang C."/>
        </authorList>
    </citation>
    <scope>NUCLEOTIDE SEQUENCE</scope>
    <source>
        <strain evidence="3">Dzin_1.0</strain>
        <tissue evidence="3">Leaf</tissue>
    </source>
</reference>
<name>A0A9D5HAH0_9LILI</name>
<evidence type="ECO:0000256" key="1">
    <source>
        <dbReference type="SAM" id="MobiDB-lite"/>
    </source>
</evidence>
<protein>
    <recommendedName>
        <fullName evidence="2">NADP-dependent oxidoreductase domain-containing protein</fullName>
    </recommendedName>
</protein>
<dbReference type="PROSITE" id="PS00062">
    <property type="entry name" value="ALDOKETO_REDUCTASE_2"/>
    <property type="match status" value="1"/>
</dbReference>
<proteinExistence type="predicted"/>
<dbReference type="GO" id="GO:0016491">
    <property type="term" value="F:oxidoreductase activity"/>
    <property type="evidence" value="ECO:0007669"/>
    <property type="project" value="InterPro"/>
</dbReference>
<keyword evidence="4" id="KW-1185">Reference proteome</keyword>
<organism evidence="3 4">
    <name type="scientific">Dioscorea zingiberensis</name>
    <dbReference type="NCBI Taxonomy" id="325984"/>
    <lineage>
        <taxon>Eukaryota</taxon>
        <taxon>Viridiplantae</taxon>
        <taxon>Streptophyta</taxon>
        <taxon>Embryophyta</taxon>
        <taxon>Tracheophyta</taxon>
        <taxon>Spermatophyta</taxon>
        <taxon>Magnoliopsida</taxon>
        <taxon>Liliopsida</taxon>
        <taxon>Dioscoreales</taxon>
        <taxon>Dioscoreaceae</taxon>
        <taxon>Dioscorea</taxon>
    </lineage>
</organism>
<dbReference type="PROSITE" id="PS00798">
    <property type="entry name" value="ALDOKETO_REDUCTASE_1"/>
    <property type="match status" value="1"/>
</dbReference>
<dbReference type="EMBL" id="JAGGNH010000006">
    <property type="protein sequence ID" value="KAJ0969018.1"/>
    <property type="molecule type" value="Genomic_DNA"/>
</dbReference>
<dbReference type="SUPFAM" id="SSF51430">
    <property type="entry name" value="NAD(P)-linked oxidoreductase"/>
    <property type="match status" value="1"/>
</dbReference>
<accession>A0A9D5HAH0</accession>
<comment type="caution">
    <text evidence="3">The sequence shown here is derived from an EMBL/GenBank/DDBJ whole genome shotgun (WGS) entry which is preliminary data.</text>
</comment>
<dbReference type="Proteomes" id="UP001085076">
    <property type="component" value="Miscellaneous, Linkage group lg06"/>
</dbReference>
<dbReference type="PRINTS" id="PR00069">
    <property type="entry name" value="ALDKETRDTASE"/>
</dbReference>
<feature type="region of interest" description="Disordered" evidence="1">
    <location>
        <begin position="268"/>
        <end position="296"/>
    </location>
</feature>
<dbReference type="AlphaFoldDB" id="A0A9D5HAH0"/>
<feature type="compositionally biased region" description="Basic and acidic residues" evidence="1">
    <location>
        <begin position="23"/>
        <end position="32"/>
    </location>
</feature>
<dbReference type="Gene3D" id="3.20.20.100">
    <property type="entry name" value="NADP-dependent oxidoreductase domain"/>
    <property type="match status" value="1"/>
</dbReference>
<reference evidence="3" key="2">
    <citation type="journal article" date="2022" name="Hortic Res">
        <title>The genome of Dioscorea zingiberensis sheds light on the biosynthesis, origin and evolution of the medicinally important diosgenin saponins.</title>
        <authorList>
            <person name="Li Y."/>
            <person name="Tan C."/>
            <person name="Li Z."/>
            <person name="Guo J."/>
            <person name="Li S."/>
            <person name="Chen X."/>
            <person name="Wang C."/>
            <person name="Dai X."/>
            <person name="Yang H."/>
            <person name="Song W."/>
            <person name="Hou L."/>
            <person name="Xu J."/>
            <person name="Tong Z."/>
            <person name="Xu A."/>
            <person name="Yuan X."/>
            <person name="Wang W."/>
            <person name="Yang Q."/>
            <person name="Chen L."/>
            <person name="Sun Z."/>
            <person name="Wang K."/>
            <person name="Pan B."/>
            <person name="Chen J."/>
            <person name="Bao Y."/>
            <person name="Liu F."/>
            <person name="Qi X."/>
            <person name="Gang D.R."/>
            <person name="Wen J."/>
            <person name="Li J."/>
        </authorList>
    </citation>
    <scope>NUCLEOTIDE SEQUENCE</scope>
    <source>
        <strain evidence="3">Dzin_1.0</strain>
    </source>
</reference>
<gene>
    <name evidence="3" type="ORF">J5N97_021895</name>
</gene>
<dbReference type="OrthoDB" id="416253at2759"/>
<feature type="domain" description="NADP-dependent oxidoreductase" evidence="2">
    <location>
        <begin position="73"/>
        <end position="370"/>
    </location>
</feature>